<sequence length="500" mass="58343">MDPFSTLPPEVRLMILVQLKTRTNTAPLLSASPAMLAQYGASRKHIRRAFLKAEFAGTLLQDALGIVLFPNKHDTDINWSVIDCHIELWVSGQFPDPFQQNHQRILERLDGLYDRLSTYIEDYITKATSVFPSRVYLGLPNPLSVRGELVFRNKPLDPRVIKLDYLSHFERKRLLGAFLKYEFMCKVYCHIRRDQMNDDIYKHLVQVVDSKIQGLEREAFRCVHGYVMDLYGAVFAHCAEFWLPDIPQTQLTLYGATKTLSRAGLVFPDNVFFDPWVYYEDLDLPTKSGLVPQYLSLLGLDLITNLLLFPRDHRGRYRHLEQWLCDIPRRNLQSPASNLVFGSLLIEEPILQGPDSKEWEQYPGVLQQLCHQEPTLYDATDVDDSDGGMLPMLRTPRRLLVRVYRQRAWVFFDDSRYYSDQGIMPHFPSKEMLSRHCRCLRTRYRAAGGVASLRRSQKWQDEYRDNFYPVEESTPEEKRPEFQHDDACSRPFHGPLKPYE</sequence>
<accession>A0A8H4PE59</accession>
<protein>
    <submittedName>
        <fullName evidence="2">Uncharacterized protein</fullName>
    </submittedName>
</protein>
<gene>
    <name evidence="2" type="ORF">FALBO_3884</name>
</gene>
<organism evidence="2 3">
    <name type="scientific">Fusarium albosuccineum</name>
    <dbReference type="NCBI Taxonomy" id="1237068"/>
    <lineage>
        <taxon>Eukaryota</taxon>
        <taxon>Fungi</taxon>
        <taxon>Dikarya</taxon>
        <taxon>Ascomycota</taxon>
        <taxon>Pezizomycotina</taxon>
        <taxon>Sordariomycetes</taxon>
        <taxon>Hypocreomycetidae</taxon>
        <taxon>Hypocreales</taxon>
        <taxon>Nectriaceae</taxon>
        <taxon>Fusarium</taxon>
        <taxon>Fusarium decemcellulare species complex</taxon>
    </lineage>
</organism>
<comment type="caution">
    <text evidence="2">The sequence shown here is derived from an EMBL/GenBank/DDBJ whole genome shotgun (WGS) entry which is preliminary data.</text>
</comment>
<evidence type="ECO:0000256" key="1">
    <source>
        <dbReference type="SAM" id="MobiDB-lite"/>
    </source>
</evidence>
<keyword evidence="3" id="KW-1185">Reference proteome</keyword>
<proteinExistence type="predicted"/>
<dbReference type="AlphaFoldDB" id="A0A8H4PE59"/>
<reference evidence="2 3" key="1">
    <citation type="submission" date="2020-01" db="EMBL/GenBank/DDBJ databases">
        <title>Identification and distribution of gene clusters putatively required for synthesis of sphingolipid metabolism inhibitors in phylogenetically diverse species of the filamentous fungus Fusarium.</title>
        <authorList>
            <person name="Kim H.-S."/>
            <person name="Busman M."/>
            <person name="Brown D.W."/>
            <person name="Divon H."/>
            <person name="Uhlig S."/>
            <person name="Proctor R.H."/>
        </authorList>
    </citation>
    <scope>NUCLEOTIDE SEQUENCE [LARGE SCALE GENOMIC DNA]</scope>
    <source>
        <strain evidence="2 3">NRRL 20459</strain>
    </source>
</reference>
<feature type="region of interest" description="Disordered" evidence="1">
    <location>
        <begin position="467"/>
        <end position="500"/>
    </location>
</feature>
<feature type="compositionally biased region" description="Basic and acidic residues" evidence="1">
    <location>
        <begin position="475"/>
        <end position="488"/>
    </location>
</feature>
<evidence type="ECO:0000313" key="3">
    <source>
        <dbReference type="Proteomes" id="UP000554235"/>
    </source>
</evidence>
<name>A0A8H4PE59_9HYPO</name>
<dbReference type="Proteomes" id="UP000554235">
    <property type="component" value="Unassembled WGS sequence"/>
</dbReference>
<dbReference type="EMBL" id="JAADYS010000505">
    <property type="protein sequence ID" value="KAF4469215.1"/>
    <property type="molecule type" value="Genomic_DNA"/>
</dbReference>
<dbReference type="OrthoDB" id="4636359at2759"/>
<evidence type="ECO:0000313" key="2">
    <source>
        <dbReference type="EMBL" id="KAF4469215.1"/>
    </source>
</evidence>